<dbReference type="Pfam" id="PF25917">
    <property type="entry name" value="BSH_RND"/>
    <property type="match status" value="1"/>
</dbReference>
<dbReference type="Gene3D" id="2.40.50.100">
    <property type="match status" value="1"/>
</dbReference>
<dbReference type="RefSeq" id="WP_114768725.1">
    <property type="nucleotide sequence ID" value="NZ_QQBB01000001.1"/>
</dbReference>
<evidence type="ECO:0000256" key="2">
    <source>
        <dbReference type="SAM" id="Coils"/>
    </source>
</evidence>
<keyword evidence="7" id="KW-1185">Reference proteome</keyword>
<feature type="coiled-coil region" evidence="2">
    <location>
        <begin position="111"/>
        <end position="169"/>
    </location>
</feature>
<evidence type="ECO:0000259" key="5">
    <source>
        <dbReference type="Pfam" id="PF25989"/>
    </source>
</evidence>
<dbReference type="OrthoDB" id="9806939at2"/>
<gene>
    <name evidence="6" type="ORF">DES45_101904</name>
</gene>
<feature type="domain" description="CusB-like beta-barrel" evidence="4">
    <location>
        <begin position="204"/>
        <end position="274"/>
    </location>
</feature>
<protein>
    <submittedName>
        <fullName evidence="6">Membrane fusion protein (Multidrug efflux system)</fullName>
    </submittedName>
</protein>
<dbReference type="GO" id="GO:0015562">
    <property type="term" value="F:efflux transmembrane transporter activity"/>
    <property type="evidence" value="ECO:0007669"/>
    <property type="project" value="TreeGrafter"/>
</dbReference>
<evidence type="ECO:0000313" key="7">
    <source>
        <dbReference type="Proteomes" id="UP000254925"/>
    </source>
</evidence>
<dbReference type="Pfam" id="PF25989">
    <property type="entry name" value="YknX_C"/>
    <property type="match status" value="1"/>
</dbReference>
<dbReference type="Gene3D" id="2.40.420.20">
    <property type="match status" value="1"/>
</dbReference>
<evidence type="ECO:0000259" key="3">
    <source>
        <dbReference type="Pfam" id="PF25917"/>
    </source>
</evidence>
<dbReference type="InterPro" id="IPR058792">
    <property type="entry name" value="Beta-barrel_RND_2"/>
</dbReference>
<dbReference type="PANTHER" id="PTHR30469">
    <property type="entry name" value="MULTIDRUG RESISTANCE PROTEIN MDTA"/>
    <property type="match status" value="1"/>
</dbReference>
<dbReference type="Proteomes" id="UP000254925">
    <property type="component" value="Unassembled WGS sequence"/>
</dbReference>
<dbReference type="FunFam" id="2.40.30.170:FF:000010">
    <property type="entry name" value="Efflux RND transporter periplasmic adaptor subunit"/>
    <property type="match status" value="1"/>
</dbReference>
<dbReference type="EMBL" id="QQBB01000001">
    <property type="protein sequence ID" value="RDI62633.1"/>
    <property type="molecule type" value="Genomic_DNA"/>
</dbReference>
<sequence length="377" mass="40664">MKRRIVVSLVFILAVGLCAGLIWFNFFRDKMIQNFFANMQQPAQVVSAAKVEAKTWTPGVSAIGTARAANGVELAFETAGIVKEIRFKANQSIKAGEVLVQLDDTVERADIQDVQANVKTAESNFDRAKTLSSRGYGTEANFDQASALLAAARSRLARLQATIEQKALKAPFSGVIGISRVDIGQYLQPGTVIASFQDLASMKVDFTVPEQAASKIKLGQEVRVGMMEGDLPFTGKVTGKDPRVDPKTRLVSVQALIEDNKDGAILPGQFLHVEAVLPPEPNVITVPQTAVITSLYGDYVYTIEQQEKAGQQVQVVKQVFVKTGRRRGGSLEVLSGIEPGQQVVASGQNKLQAGATVKIDNSIDVTKFDTTKLANGQ</sequence>
<evidence type="ECO:0000256" key="1">
    <source>
        <dbReference type="ARBA" id="ARBA00009477"/>
    </source>
</evidence>
<dbReference type="Gene3D" id="1.10.287.470">
    <property type="entry name" value="Helix hairpin bin"/>
    <property type="match status" value="1"/>
</dbReference>
<dbReference type="Gene3D" id="2.40.30.170">
    <property type="match status" value="1"/>
</dbReference>
<evidence type="ECO:0000259" key="4">
    <source>
        <dbReference type="Pfam" id="PF25954"/>
    </source>
</evidence>
<proteinExistence type="inferred from homology"/>
<dbReference type="GO" id="GO:1990281">
    <property type="term" value="C:efflux pump complex"/>
    <property type="evidence" value="ECO:0007669"/>
    <property type="project" value="TreeGrafter"/>
</dbReference>
<keyword evidence="2" id="KW-0175">Coiled coil</keyword>
<feature type="domain" description="YknX-like C-terminal permuted SH3-like" evidence="5">
    <location>
        <begin position="283"/>
        <end position="359"/>
    </location>
</feature>
<dbReference type="NCBIfam" id="TIGR01730">
    <property type="entry name" value="RND_mfp"/>
    <property type="match status" value="1"/>
</dbReference>
<name>A0A370HVU0_9HYPH</name>
<dbReference type="PANTHER" id="PTHR30469:SF11">
    <property type="entry name" value="BLL4320 PROTEIN"/>
    <property type="match status" value="1"/>
</dbReference>
<dbReference type="InterPro" id="IPR058625">
    <property type="entry name" value="MdtA-like_BSH"/>
</dbReference>
<dbReference type="Pfam" id="PF25954">
    <property type="entry name" value="Beta-barrel_RND_2"/>
    <property type="match status" value="1"/>
</dbReference>
<comment type="caution">
    <text evidence="6">The sequence shown here is derived from an EMBL/GenBank/DDBJ whole genome shotgun (WGS) entry which is preliminary data.</text>
</comment>
<feature type="domain" description="Multidrug resistance protein MdtA-like barrel-sandwich hybrid" evidence="3">
    <location>
        <begin position="77"/>
        <end position="191"/>
    </location>
</feature>
<comment type="similarity">
    <text evidence="1">Belongs to the membrane fusion protein (MFP) (TC 8.A.1) family.</text>
</comment>
<reference evidence="6 7" key="1">
    <citation type="submission" date="2018-07" db="EMBL/GenBank/DDBJ databases">
        <title>Genomic Encyclopedia of Type Strains, Phase IV (KMG-IV): sequencing the most valuable type-strain genomes for metagenomic binning, comparative biology and taxonomic classification.</title>
        <authorList>
            <person name="Goeker M."/>
        </authorList>
    </citation>
    <scope>NUCLEOTIDE SEQUENCE [LARGE SCALE GENOMIC DNA]</scope>
    <source>
        <strain evidence="6 7">DSM 14364</strain>
    </source>
</reference>
<dbReference type="SUPFAM" id="SSF111369">
    <property type="entry name" value="HlyD-like secretion proteins"/>
    <property type="match status" value="1"/>
</dbReference>
<dbReference type="AlphaFoldDB" id="A0A370HVU0"/>
<accession>A0A370HVU0</accession>
<dbReference type="InterPro" id="IPR006143">
    <property type="entry name" value="RND_pump_MFP"/>
</dbReference>
<organism evidence="6 7">
    <name type="scientific">Microvirga subterranea</name>
    <dbReference type="NCBI Taxonomy" id="186651"/>
    <lineage>
        <taxon>Bacteria</taxon>
        <taxon>Pseudomonadati</taxon>
        <taxon>Pseudomonadota</taxon>
        <taxon>Alphaproteobacteria</taxon>
        <taxon>Hyphomicrobiales</taxon>
        <taxon>Methylobacteriaceae</taxon>
        <taxon>Microvirga</taxon>
    </lineage>
</organism>
<dbReference type="InterPro" id="IPR058637">
    <property type="entry name" value="YknX-like_C"/>
</dbReference>
<evidence type="ECO:0000313" key="6">
    <source>
        <dbReference type="EMBL" id="RDI62633.1"/>
    </source>
</evidence>